<proteinExistence type="predicted"/>
<keyword evidence="2" id="KW-1185">Reference proteome</keyword>
<dbReference type="Proteomes" id="UP000887565">
    <property type="component" value="Unplaced"/>
</dbReference>
<evidence type="ECO:0000313" key="2">
    <source>
        <dbReference type="Proteomes" id="UP000887565"/>
    </source>
</evidence>
<dbReference type="WBParaSite" id="nRc.2.0.1.t05914-RA">
    <property type="protein sequence ID" value="nRc.2.0.1.t05914-RA"/>
    <property type="gene ID" value="nRc.2.0.1.g05914"/>
</dbReference>
<sequence length="322" mass="34205">MRQTLSTLLTNTSAQDHGLPTSESDSACVGFLAAAVVSAPTPSPALPLPPWKYVMPVNVNPSRMPKTTGDISMVSLYRPTEGTPGPQAHFAAQRLQPKIPMDSALEVVRQMESVNLLDSPFVTYTMGAVWSMDLAKKYLHLPWVLLNEPLEVEVLRAADVALSAPAALQILGPEVARRALEFILDGTIRATLVDKILLDGEPSWLAVDTVRHAVEQAGPNAQNPAVVAALPSTTKTAPQTLVAIALQQPVATAKPLPTVANAFGETLGAINDNISIIEASPFPAATAPRSPKIGVLCELHPCMVLIINFTGKKLISSHDDGE</sequence>
<evidence type="ECO:0000256" key="1">
    <source>
        <dbReference type="SAM" id="MobiDB-lite"/>
    </source>
</evidence>
<protein>
    <submittedName>
        <fullName evidence="3">Uncharacterized protein</fullName>
    </submittedName>
</protein>
<reference evidence="3" key="1">
    <citation type="submission" date="2022-11" db="UniProtKB">
        <authorList>
            <consortium name="WormBaseParasite"/>
        </authorList>
    </citation>
    <scope>IDENTIFICATION</scope>
</reference>
<name>A0A915HVI7_ROMCU</name>
<organism evidence="2 3">
    <name type="scientific">Romanomermis culicivorax</name>
    <name type="common">Nematode worm</name>
    <dbReference type="NCBI Taxonomy" id="13658"/>
    <lineage>
        <taxon>Eukaryota</taxon>
        <taxon>Metazoa</taxon>
        <taxon>Ecdysozoa</taxon>
        <taxon>Nematoda</taxon>
        <taxon>Enoplea</taxon>
        <taxon>Dorylaimia</taxon>
        <taxon>Mermithida</taxon>
        <taxon>Mermithoidea</taxon>
        <taxon>Mermithidae</taxon>
        <taxon>Romanomermis</taxon>
    </lineage>
</organism>
<feature type="region of interest" description="Disordered" evidence="1">
    <location>
        <begin position="1"/>
        <end position="22"/>
    </location>
</feature>
<accession>A0A915HVI7</accession>
<dbReference type="AlphaFoldDB" id="A0A915HVI7"/>
<evidence type="ECO:0000313" key="3">
    <source>
        <dbReference type="WBParaSite" id="nRc.2.0.1.t05914-RA"/>
    </source>
</evidence>